<keyword evidence="3" id="KW-1185">Reference proteome</keyword>
<evidence type="ECO:0000313" key="3">
    <source>
        <dbReference type="Proteomes" id="UP000051302"/>
    </source>
</evidence>
<dbReference type="EMBL" id="AZFV01000009">
    <property type="protein sequence ID" value="KRM17452.1"/>
    <property type="molecule type" value="Genomic_DNA"/>
</dbReference>
<comment type="caution">
    <text evidence="2">The sequence shown here is derived from an EMBL/GenBank/DDBJ whole genome shotgun (WGS) entry which is preliminary data.</text>
</comment>
<organism evidence="2 3">
    <name type="scientific">Companilactobacillus nantensis DSM 16982</name>
    <dbReference type="NCBI Taxonomy" id="1423774"/>
    <lineage>
        <taxon>Bacteria</taxon>
        <taxon>Bacillati</taxon>
        <taxon>Bacillota</taxon>
        <taxon>Bacilli</taxon>
        <taxon>Lactobacillales</taxon>
        <taxon>Lactobacillaceae</taxon>
        <taxon>Companilactobacillus</taxon>
    </lineage>
</organism>
<name>A0A0R1WSP3_9LACO</name>
<feature type="region of interest" description="Disordered" evidence="1">
    <location>
        <begin position="79"/>
        <end position="98"/>
    </location>
</feature>
<dbReference type="PATRIC" id="fig|1423774.3.peg.2749"/>
<evidence type="ECO:0000313" key="2">
    <source>
        <dbReference type="EMBL" id="KRM17452.1"/>
    </source>
</evidence>
<proteinExistence type="predicted"/>
<feature type="compositionally biased region" description="Polar residues" evidence="1">
    <location>
        <begin position="79"/>
        <end position="94"/>
    </location>
</feature>
<sequence length="231" mass="24611">MTLKAEHMFIGGYIMNKYSKVLLTSIAAITLSTTFLETPDLNINPLQETVVSAKAKQATLIPGSYKVGSTELKPGRYTITSTDGSSGNISSTPKRSLHGDSINEILGSETDYGQVPSVTATLAKGDKVKIEGLTSASFTPVTKRNKKNTTTLATGFWVVGKDIKKGKYTVTPPDGQSGNFMVDPKSVFGDSTNEVLGGDTDMSQVPKVNVKLHNGDKISIAGMTQVNFAKK</sequence>
<evidence type="ECO:0000256" key="1">
    <source>
        <dbReference type="SAM" id="MobiDB-lite"/>
    </source>
</evidence>
<gene>
    <name evidence="2" type="ORF">FD31_GL002642</name>
</gene>
<reference evidence="2 3" key="1">
    <citation type="journal article" date="2015" name="Genome Announc.">
        <title>Expanding the biotechnology potential of lactobacilli through comparative genomics of 213 strains and associated genera.</title>
        <authorList>
            <person name="Sun Z."/>
            <person name="Harris H.M."/>
            <person name="McCann A."/>
            <person name="Guo C."/>
            <person name="Argimon S."/>
            <person name="Zhang W."/>
            <person name="Yang X."/>
            <person name="Jeffery I.B."/>
            <person name="Cooney J.C."/>
            <person name="Kagawa T.F."/>
            <person name="Liu W."/>
            <person name="Song Y."/>
            <person name="Salvetti E."/>
            <person name="Wrobel A."/>
            <person name="Rasinkangas P."/>
            <person name="Parkhill J."/>
            <person name="Rea M.C."/>
            <person name="O'Sullivan O."/>
            <person name="Ritari J."/>
            <person name="Douillard F.P."/>
            <person name="Paul Ross R."/>
            <person name="Yang R."/>
            <person name="Briner A.E."/>
            <person name="Felis G.E."/>
            <person name="de Vos W.M."/>
            <person name="Barrangou R."/>
            <person name="Klaenhammer T.R."/>
            <person name="Caufield P.W."/>
            <person name="Cui Y."/>
            <person name="Zhang H."/>
            <person name="O'Toole P.W."/>
        </authorList>
    </citation>
    <scope>NUCLEOTIDE SEQUENCE [LARGE SCALE GENOMIC DNA]</scope>
    <source>
        <strain evidence="2 3">DSM 16982</strain>
    </source>
</reference>
<protein>
    <submittedName>
        <fullName evidence="2">Uncharacterized protein</fullName>
    </submittedName>
</protein>
<dbReference type="AlphaFoldDB" id="A0A0R1WSP3"/>
<dbReference type="STRING" id="1423774.FD31_GL002642"/>
<accession>A0A0R1WSP3</accession>
<dbReference type="Proteomes" id="UP000051302">
    <property type="component" value="Unassembled WGS sequence"/>
</dbReference>